<keyword evidence="8" id="KW-0276">Fatty acid metabolism</keyword>
<dbReference type="GO" id="GO:0052689">
    <property type="term" value="F:carboxylic ester hydrolase activity"/>
    <property type="evidence" value="ECO:0007669"/>
    <property type="project" value="UniProtKB-KW"/>
</dbReference>
<evidence type="ECO:0000256" key="11">
    <source>
        <dbReference type="ARBA" id="ARBA00031195"/>
    </source>
</evidence>
<dbReference type="Pfam" id="PF02230">
    <property type="entry name" value="Abhydrolase_2"/>
    <property type="match status" value="1"/>
</dbReference>
<organism evidence="14 15">
    <name type="scientific">Extremus antarcticus</name>
    <dbReference type="NCBI Taxonomy" id="702011"/>
    <lineage>
        <taxon>Eukaryota</taxon>
        <taxon>Fungi</taxon>
        <taxon>Dikarya</taxon>
        <taxon>Ascomycota</taxon>
        <taxon>Pezizomycotina</taxon>
        <taxon>Dothideomycetes</taxon>
        <taxon>Dothideomycetidae</taxon>
        <taxon>Mycosphaerellales</taxon>
        <taxon>Extremaceae</taxon>
        <taxon>Extremus</taxon>
    </lineage>
</organism>
<dbReference type="InterPro" id="IPR050565">
    <property type="entry name" value="LYPA1-2/EST-like"/>
</dbReference>
<evidence type="ECO:0000256" key="6">
    <source>
        <dbReference type="ARBA" id="ARBA00022490"/>
    </source>
</evidence>
<comment type="function">
    <text evidence="10">Hydrolyzes fatty acids from S-acylated cysteine residues in proteins with a strong preference for palmitoylated G-alpha proteins over other acyl substrates. Mediates the deacylation of G-alpha proteins such as GPA1 in vivo, but has weak or no activity toward palmitoylated Ras proteins. Has weak lysophospholipase activity in vitro; however such activity may not exist in vivo.</text>
</comment>
<evidence type="ECO:0000256" key="10">
    <source>
        <dbReference type="ARBA" id="ARBA00029392"/>
    </source>
</evidence>
<evidence type="ECO:0000256" key="3">
    <source>
        <dbReference type="ARBA" id="ARBA00012423"/>
    </source>
</evidence>
<dbReference type="GO" id="GO:0005737">
    <property type="term" value="C:cytoplasm"/>
    <property type="evidence" value="ECO:0007669"/>
    <property type="project" value="UniProtKB-SubCell"/>
</dbReference>
<evidence type="ECO:0000256" key="7">
    <source>
        <dbReference type="ARBA" id="ARBA00022801"/>
    </source>
</evidence>
<comment type="caution">
    <text evidence="14">The sequence shown here is derived from an EMBL/GenBank/DDBJ whole genome shotgun (WGS) entry which is preliminary data.</text>
</comment>
<evidence type="ECO:0000313" key="14">
    <source>
        <dbReference type="EMBL" id="KAK3057224.1"/>
    </source>
</evidence>
<dbReference type="PANTHER" id="PTHR10655">
    <property type="entry name" value="LYSOPHOSPHOLIPASE-RELATED"/>
    <property type="match status" value="1"/>
</dbReference>
<evidence type="ECO:0000256" key="4">
    <source>
        <dbReference type="ARBA" id="ARBA00014923"/>
    </source>
</evidence>
<keyword evidence="9" id="KW-0443">Lipid metabolism</keyword>
<evidence type="ECO:0000256" key="9">
    <source>
        <dbReference type="ARBA" id="ARBA00023098"/>
    </source>
</evidence>
<dbReference type="InterPro" id="IPR029058">
    <property type="entry name" value="AB_hydrolase_fold"/>
</dbReference>
<keyword evidence="7" id="KW-0378">Hydrolase</keyword>
<comment type="similarity">
    <text evidence="2">Belongs to the AB hydrolase superfamily. AB hydrolase 2 family.</text>
</comment>
<proteinExistence type="inferred from homology"/>
<keyword evidence="5" id="KW-0719">Serine esterase</keyword>
<evidence type="ECO:0000259" key="13">
    <source>
        <dbReference type="Pfam" id="PF02230"/>
    </source>
</evidence>
<evidence type="ECO:0000256" key="2">
    <source>
        <dbReference type="ARBA" id="ARBA00006499"/>
    </source>
</evidence>
<evidence type="ECO:0000256" key="1">
    <source>
        <dbReference type="ARBA" id="ARBA00004496"/>
    </source>
</evidence>
<dbReference type="EC" id="3.1.2.22" evidence="3"/>
<keyword evidence="6" id="KW-0963">Cytoplasm</keyword>
<dbReference type="InterPro" id="IPR003140">
    <property type="entry name" value="PLipase/COase/thioEstase"/>
</dbReference>
<name>A0AAJ0LVN7_9PEZI</name>
<protein>
    <recommendedName>
        <fullName evidence="4">Acyl-protein thioesterase 1</fullName>
        <ecNumber evidence="3">3.1.2.22</ecNumber>
    </recommendedName>
    <alternativeName>
        <fullName evidence="11">Palmitoyl-protein hydrolase</fullName>
    </alternativeName>
</protein>
<dbReference type="SUPFAM" id="SSF53474">
    <property type="entry name" value="alpha/beta-Hydrolases"/>
    <property type="match status" value="1"/>
</dbReference>
<evidence type="ECO:0000256" key="8">
    <source>
        <dbReference type="ARBA" id="ARBA00022832"/>
    </source>
</evidence>
<dbReference type="PANTHER" id="PTHR10655:SF17">
    <property type="entry name" value="LYSOPHOSPHOLIPASE-LIKE PROTEIN 1"/>
    <property type="match status" value="1"/>
</dbReference>
<evidence type="ECO:0000313" key="15">
    <source>
        <dbReference type="Proteomes" id="UP001271007"/>
    </source>
</evidence>
<dbReference type="FunFam" id="3.40.50.1820:FF:000010">
    <property type="entry name" value="Acyl-protein thioesterase 2"/>
    <property type="match status" value="1"/>
</dbReference>
<dbReference type="AlphaFoldDB" id="A0AAJ0LVN7"/>
<sequence>MSSKAALVVPALKRHTSTVIVAHGLGDRAFLAEQFRDEEKFPQTKFIFPNAPSIPITLNAGMRMPGWYDITDLSSDLGNRTEDEAGIVKSQKVFHSLIAEEIKAGIPSERIVLGGFSQGGAMSLLAGVTCPTKLGGIFGLSCYLLLQGKIREMVPKENPNKETKIFMGHGDSDPLVRYAWGQKTAETLKEWGWNVELKTYKGLQHSASPQEIDDLERYIAERVPELKDE</sequence>
<feature type="domain" description="Phospholipase/carboxylesterase/thioesterase" evidence="13">
    <location>
        <begin position="6"/>
        <end position="220"/>
    </location>
</feature>
<dbReference type="GO" id="GO:0008474">
    <property type="term" value="F:palmitoyl-(protein) hydrolase activity"/>
    <property type="evidence" value="ECO:0007669"/>
    <property type="project" value="UniProtKB-EC"/>
</dbReference>
<evidence type="ECO:0000256" key="12">
    <source>
        <dbReference type="ARBA" id="ARBA00047337"/>
    </source>
</evidence>
<dbReference type="Gene3D" id="3.40.50.1820">
    <property type="entry name" value="alpha/beta hydrolase"/>
    <property type="match status" value="1"/>
</dbReference>
<reference evidence="14" key="1">
    <citation type="submission" date="2023-04" db="EMBL/GenBank/DDBJ databases">
        <title>Black Yeasts Isolated from many extreme environments.</title>
        <authorList>
            <person name="Coleine C."/>
            <person name="Stajich J.E."/>
            <person name="Selbmann L."/>
        </authorList>
    </citation>
    <scope>NUCLEOTIDE SEQUENCE</scope>
    <source>
        <strain evidence="14">CCFEE 5312</strain>
    </source>
</reference>
<gene>
    <name evidence="14" type="ORF">LTR09_002263</name>
</gene>
<dbReference type="GO" id="GO:0006631">
    <property type="term" value="P:fatty acid metabolic process"/>
    <property type="evidence" value="ECO:0007669"/>
    <property type="project" value="UniProtKB-KW"/>
</dbReference>
<comment type="catalytic activity">
    <reaction evidence="12">
        <text>S-hexadecanoyl-L-cysteinyl-[protein] + H2O = L-cysteinyl-[protein] + hexadecanoate + H(+)</text>
        <dbReference type="Rhea" id="RHEA:19233"/>
        <dbReference type="Rhea" id="RHEA-COMP:10131"/>
        <dbReference type="Rhea" id="RHEA-COMP:11032"/>
        <dbReference type="ChEBI" id="CHEBI:7896"/>
        <dbReference type="ChEBI" id="CHEBI:15377"/>
        <dbReference type="ChEBI" id="CHEBI:15378"/>
        <dbReference type="ChEBI" id="CHEBI:29950"/>
        <dbReference type="ChEBI" id="CHEBI:74151"/>
        <dbReference type="EC" id="3.1.2.22"/>
    </reaction>
</comment>
<accession>A0AAJ0LVN7</accession>
<dbReference type="EMBL" id="JAWDJX010000004">
    <property type="protein sequence ID" value="KAK3057224.1"/>
    <property type="molecule type" value="Genomic_DNA"/>
</dbReference>
<evidence type="ECO:0000256" key="5">
    <source>
        <dbReference type="ARBA" id="ARBA00022487"/>
    </source>
</evidence>
<comment type="subcellular location">
    <subcellularLocation>
        <location evidence="1">Cytoplasm</location>
    </subcellularLocation>
</comment>
<keyword evidence="15" id="KW-1185">Reference proteome</keyword>
<dbReference type="Proteomes" id="UP001271007">
    <property type="component" value="Unassembled WGS sequence"/>
</dbReference>